<keyword evidence="7" id="KW-0282">Flagellum</keyword>
<proteinExistence type="inferred from homology"/>
<dbReference type="InterPro" id="IPR003283">
    <property type="entry name" value="T3SS_OMP_SpaO"/>
</dbReference>
<accession>A0A0N0VJN6</accession>
<dbReference type="InterPro" id="IPR058805">
    <property type="entry name" value="SpaO_FliMN_C_rel"/>
</dbReference>
<dbReference type="InterPro" id="IPR036429">
    <property type="entry name" value="SpoA-like_sf"/>
</dbReference>
<evidence type="ECO:0000313" key="8">
    <source>
        <dbReference type="Proteomes" id="UP000037931"/>
    </source>
</evidence>
<dbReference type="STRING" id="50340.PF66_02881"/>
<dbReference type="SUPFAM" id="SSF101801">
    <property type="entry name" value="Surface presentation of antigens (SPOA)"/>
    <property type="match status" value="1"/>
</dbReference>
<dbReference type="Pfam" id="PF01052">
    <property type="entry name" value="FliMN_C"/>
    <property type="match status" value="1"/>
</dbReference>
<reference evidence="7 8" key="1">
    <citation type="journal article" date="2015" name="PLoS ONE">
        <title>Rice-Infecting Pseudomonas Genomes Are Highly Accessorized and Harbor Multiple Putative Virulence Mechanisms to Cause Sheath Brown Rot.</title>
        <authorList>
            <person name="Quibod I.L."/>
            <person name="Grande G."/>
            <person name="Oreiro E.G."/>
            <person name="Borja F.N."/>
            <person name="Dossa G.S."/>
            <person name="Mauleon R."/>
            <person name="Cruz C.V."/>
            <person name="Oliva R."/>
        </authorList>
    </citation>
    <scope>NUCLEOTIDE SEQUENCE [LARGE SCALE GENOMIC DNA]</scope>
    <source>
        <strain evidence="7 8">IRRI 6609</strain>
    </source>
</reference>
<keyword evidence="8" id="KW-1185">Reference proteome</keyword>
<evidence type="ECO:0000256" key="1">
    <source>
        <dbReference type="ARBA" id="ARBA00009226"/>
    </source>
</evidence>
<dbReference type="RefSeq" id="WP_054063028.1">
    <property type="nucleotide sequence ID" value="NZ_JSYZ01000009.1"/>
</dbReference>
<feature type="domain" description="SpaO N-terminal" evidence="5">
    <location>
        <begin position="8"/>
        <end position="139"/>
    </location>
</feature>
<evidence type="ECO:0000256" key="2">
    <source>
        <dbReference type="ARBA" id="ARBA00021925"/>
    </source>
</evidence>
<dbReference type="InterPro" id="IPR001543">
    <property type="entry name" value="FliN-like_C"/>
</dbReference>
<keyword evidence="3" id="KW-0843">Virulence</keyword>
<dbReference type="InterPro" id="IPR058804">
    <property type="entry name" value="SpaO_N"/>
</dbReference>
<feature type="domain" description="Flagellar motor switch protein FliN-like C-terminal" evidence="4">
    <location>
        <begin position="230"/>
        <end position="298"/>
    </location>
</feature>
<sequence>MTGRWPRLRRLDPLDYAYRHRVERWRQAGCQADLQVPPPGADYLQFHAEGPGGGWQGLVEAREWLAGLLPTLPALLKAPCSIERIVELFQALARPLEVGLAELDYTQLASVVVSTVPARDQPLPRLVTARGSLWLLRLPAGPRPPQPLPFSPWLWHLPHCLRMTLGYSRVPSTLLSILASGDVLRISRLTRQWLLADQPVGEFTLIEQGLHMTLSPNPADTPPAEPGTALGHLPVHLEFVLHEQRISLAELAALIEGQVLELEPSVLDRIEIRANGRVLARGELVQLGEGLGVELQEVRREAAGEQ</sequence>
<organism evidence="7 8">
    <name type="scientific">Pseudomonas asplenii</name>
    <dbReference type="NCBI Taxonomy" id="53407"/>
    <lineage>
        <taxon>Bacteria</taxon>
        <taxon>Pseudomonadati</taxon>
        <taxon>Pseudomonadota</taxon>
        <taxon>Gammaproteobacteria</taxon>
        <taxon>Pseudomonadales</taxon>
        <taxon>Pseudomonadaceae</taxon>
        <taxon>Pseudomonas</taxon>
    </lineage>
</organism>
<feature type="domain" description="SpaO FliM/N C-terminal related" evidence="6">
    <location>
        <begin position="156"/>
        <end position="212"/>
    </location>
</feature>
<keyword evidence="7" id="KW-0966">Cell projection</keyword>
<gene>
    <name evidence="7" type="ORF">PF66_02881</name>
</gene>
<dbReference type="Pfam" id="PF26304">
    <property type="entry name" value="FliMN_C_rel"/>
    <property type="match status" value="1"/>
</dbReference>
<dbReference type="PANTHER" id="PTHR30034">
    <property type="entry name" value="FLAGELLAR MOTOR SWITCH PROTEIN FLIM"/>
    <property type="match status" value="1"/>
</dbReference>
<evidence type="ECO:0000259" key="6">
    <source>
        <dbReference type="Pfam" id="PF26304"/>
    </source>
</evidence>
<keyword evidence="7" id="KW-0969">Cilium</keyword>
<dbReference type="PRINTS" id="PR01339">
    <property type="entry name" value="TYPE3OMOPROT"/>
</dbReference>
<dbReference type="PANTHER" id="PTHR30034:SF5">
    <property type="entry name" value="SECRETION SYSTEM APPARATUS PROTEIN SSAQ"/>
    <property type="match status" value="1"/>
</dbReference>
<dbReference type="GO" id="GO:0071978">
    <property type="term" value="P:bacterial-type flagellum-dependent swarming motility"/>
    <property type="evidence" value="ECO:0007669"/>
    <property type="project" value="TreeGrafter"/>
</dbReference>
<dbReference type="Pfam" id="PF26294">
    <property type="entry name" value="SpaO_N"/>
    <property type="match status" value="1"/>
</dbReference>
<comment type="caution">
    <text evidence="7">The sequence shown here is derived from an EMBL/GenBank/DDBJ whole genome shotgun (WGS) entry which is preliminary data.</text>
</comment>
<dbReference type="PATRIC" id="fig|50340.43.peg.6268"/>
<dbReference type="Proteomes" id="UP000037931">
    <property type="component" value="Unassembled WGS sequence"/>
</dbReference>
<dbReference type="AlphaFoldDB" id="A0A0N0VJN6"/>
<comment type="similarity">
    <text evidence="1">Belongs to the FliN/MopA/SpaO family.</text>
</comment>
<evidence type="ECO:0000259" key="5">
    <source>
        <dbReference type="Pfam" id="PF26294"/>
    </source>
</evidence>
<dbReference type="Gene3D" id="2.30.330.10">
    <property type="entry name" value="SpoA-like"/>
    <property type="match status" value="1"/>
</dbReference>
<dbReference type="GO" id="GO:0050918">
    <property type="term" value="P:positive chemotaxis"/>
    <property type="evidence" value="ECO:0007669"/>
    <property type="project" value="TreeGrafter"/>
</dbReference>
<evidence type="ECO:0000313" key="7">
    <source>
        <dbReference type="EMBL" id="KPA90812.1"/>
    </source>
</evidence>
<protein>
    <recommendedName>
        <fullName evidence="2">Surface presentation of antigens protein SpaO</fullName>
    </recommendedName>
</protein>
<evidence type="ECO:0000256" key="3">
    <source>
        <dbReference type="ARBA" id="ARBA00023026"/>
    </source>
</evidence>
<dbReference type="OrthoDB" id="7031612at2"/>
<name>A0A0N0VJN6_9PSED</name>
<evidence type="ECO:0000259" key="4">
    <source>
        <dbReference type="Pfam" id="PF01052"/>
    </source>
</evidence>
<dbReference type="GO" id="GO:0009306">
    <property type="term" value="P:protein secretion"/>
    <property type="evidence" value="ECO:0007669"/>
    <property type="project" value="InterPro"/>
</dbReference>
<dbReference type="EMBL" id="JSYZ01000009">
    <property type="protein sequence ID" value="KPA90812.1"/>
    <property type="molecule type" value="Genomic_DNA"/>
</dbReference>